<dbReference type="InterPro" id="IPR051317">
    <property type="entry name" value="Gfo/Idh/MocA_oxidoreduct"/>
</dbReference>
<dbReference type="InterPro" id="IPR055170">
    <property type="entry name" value="GFO_IDH_MocA-like_dom"/>
</dbReference>
<name>A0A953NDH9_9BURK</name>
<keyword evidence="6" id="KW-1185">Reference proteome</keyword>
<evidence type="ECO:0000313" key="5">
    <source>
        <dbReference type="EMBL" id="MBZ1351345.1"/>
    </source>
</evidence>
<dbReference type="PANTHER" id="PTHR43708:SF5">
    <property type="entry name" value="CONSERVED EXPRESSED OXIDOREDUCTASE (EUROFUNG)-RELATED"/>
    <property type="match status" value="1"/>
</dbReference>
<dbReference type="Pfam" id="PF22725">
    <property type="entry name" value="GFO_IDH_MocA_C3"/>
    <property type="match status" value="1"/>
</dbReference>
<feature type="domain" description="Gfo/Idh/MocA-like oxidoreductase N-terminal" evidence="3">
    <location>
        <begin position="48"/>
        <end position="131"/>
    </location>
</feature>
<accession>A0A953NDH9</accession>
<proteinExistence type="inferred from homology"/>
<organism evidence="5 6">
    <name type="scientific">Zwartia hollandica</name>
    <dbReference type="NCBI Taxonomy" id="324606"/>
    <lineage>
        <taxon>Bacteria</taxon>
        <taxon>Pseudomonadati</taxon>
        <taxon>Pseudomonadota</taxon>
        <taxon>Betaproteobacteria</taxon>
        <taxon>Burkholderiales</taxon>
        <taxon>Alcaligenaceae</taxon>
        <taxon>Zwartia</taxon>
    </lineage>
</organism>
<dbReference type="GO" id="GO:0016491">
    <property type="term" value="F:oxidoreductase activity"/>
    <property type="evidence" value="ECO:0007669"/>
    <property type="project" value="UniProtKB-KW"/>
</dbReference>
<dbReference type="EMBL" id="JAHXRI010000010">
    <property type="protein sequence ID" value="MBZ1351345.1"/>
    <property type="molecule type" value="Genomic_DNA"/>
</dbReference>
<dbReference type="Proteomes" id="UP000739565">
    <property type="component" value="Unassembled WGS sequence"/>
</dbReference>
<dbReference type="Pfam" id="PF01408">
    <property type="entry name" value="GFO_IDH_MocA"/>
    <property type="match status" value="1"/>
</dbReference>
<dbReference type="Gene3D" id="3.40.50.720">
    <property type="entry name" value="NAD(P)-binding Rossmann-like Domain"/>
    <property type="match status" value="1"/>
</dbReference>
<protein>
    <submittedName>
        <fullName evidence="5">Gfo/Idh/MocA family oxidoreductase</fullName>
    </submittedName>
</protein>
<dbReference type="Gene3D" id="3.30.360.10">
    <property type="entry name" value="Dihydrodipicolinate Reductase, domain 2"/>
    <property type="match status" value="1"/>
</dbReference>
<dbReference type="RefSeq" id="WP_259661752.1">
    <property type="nucleotide sequence ID" value="NZ_JAHXRI010000010.1"/>
</dbReference>
<evidence type="ECO:0000256" key="1">
    <source>
        <dbReference type="ARBA" id="ARBA00010928"/>
    </source>
</evidence>
<sequence length="381" mass="42634">MSTRKIQIIVEGATGRLGNNQHLRALLNIRKEGGLLLKNGDRLMPEPVLLGRNADKLQALAGQHNIAWSTDRDAFLADKANEIYFDASVTAGRYERAASALRAGKHIYLEKPIAETFEQALDLASMAEKLKLKNGTVQDKLFLPSLLKLRKLKESGYFGEILQAKIDFGWWVFDGTIHPAQRSSWNYRKRDGGGLVLDMFPHWRYIVDTLIGDIKSVSCRTKTATPKRLDEQGRPYDVDVEDVVLATFELANGALVEVNASWASRIKRDDILTIQVDGTQGSALAGLYRCYIQPMAATPKPVWSIDTPTTENFDAQWLEVPDVALYNNSYRAGWELFLKHVMEDGAFPSPLRAGAKGIQLVDACYRSNSERRWVDLPALAI</sequence>
<keyword evidence="2" id="KW-0560">Oxidoreductase</keyword>
<evidence type="ECO:0000259" key="3">
    <source>
        <dbReference type="Pfam" id="PF01408"/>
    </source>
</evidence>
<dbReference type="InterPro" id="IPR000683">
    <property type="entry name" value="Gfo/Idh/MocA-like_OxRdtase_N"/>
</dbReference>
<reference evidence="5" key="1">
    <citation type="submission" date="2021-07" db="EMBL/GenBank/DDBJ databases">
        <title>New genus and species of the family Alcaligenaceae.</title>
        <authorList>
            <person name="Hahn M.W."/>
        </authorList>
    </citation>
    <scope>NUCLEOTIDE SEQUENCE</scope>
    <source>
        <strain evidence="5">LF4-65</strain>
    </source>
</reference>
<dbReference type="SUPFAM" id="SSF55347">
    <property type="entry name" value="Glyceraldehyde-3-phosphate dehydrogenase-like, C-terminal domain"/>
    <property type="match status" value="1"/>
</dbReference>
<gene>
    <name evidence="5" type="ORF">KZZ10_11875</name>
</gene>
<dbReference type="SUPFAM" id="SSF51735">
    <property type="entry name" value="NAD(P)-binding Rossmann-fold domains"/>
    <property type="match status" value="1"/>
</dbReference>
<feature type="domain" description="GFO/IDH/MocA-like oxidoreductase" evidence="4">
    <location>
        <begin position="147"/>
        <end position="283"/>
    </location>
</feature>
<comment type="similarity">
    <text evidence="1">Belongs to the Gfo/Idh/MocA family.</text>
</comment>
<dbReference type="PANTHER" id="PTHR43708">
    <property type="entry name" value="CONSERVED EXPRESSED OXIDOREDUCTASE (EUROFUNG)"/>
    <property type="match status" value="1"/>
</dbReference>
<comment type="caution">
    <text evidence="5">The sequence shown here is derived from an EMBL/GenBank/DDBJ whole genome shotgun (WGS) entry which is preliminary data.</text>
</comment>
<dbReference type="GO" id="GO:0000166">
    <property type="term" value="F:nucleotide binding"/>
    <property type="evidence" value="ECO:0007669"/>
    <property type="project" value="InterPro"/>
</dbReference>
<evidence type="ECO:0000259" key="4">
    <source>
        <dbReference type="Pfam" id="PF22725"/>
    </source>
</evidence>
<evidence type="ECO:0000313" key="6">
    <source>
        <dbReference type="Proteomes" id="UP000739565"/>
    </source>
</evidence>
<dbReference type="InterPro" id="IPR036291">
    <property type="entry name" value="NAD(P)-bd_dom_sf"/>
</dbReference>
<dbReference type="AlphaFoldDB" id="A0A953NDH9"/>
<evidence type="ECO:0000256" key="2">
    <source>
        <dbReference type="ARBA" id="ARBA00023002"/>
    </source>
</evidence>